<sequence length="243" mass="26634">MIEREELRERSVFNSIKAILIDPQMKSVARIDISKNARLTHYFGAKPRATMKFPKGDVLFAGIEEREEAFTVGGSRPIPGPALIVGRRRGPGERGPVHVRLAEVVTMVRWTTVDVPPKPPATVRAIVIDPEQGLIDEVVIAANRLALVGVLGGQVDSYMRVPGNDHVVSPATGPETPWSWRKDDLTFASRCVLVGHDSETGYLADAVTSVENLRNSVAFRGPDGNCWTSYADRKAQAERSPVE</sequence>
<dbReference type="EMBL" id="JAGIKT010000038">
    <property type="protein sequence ID" value="MBP0112856.1"/>
    <property type="molecule type" value="Genomic_DNA"/>
</dbReference>
<dbReference type="Proteomes" id="UP000669317">
    <property type="component" value="Unassembled WGS sequence"/>
</dbReference>
<keyword evidence="2" id="KW-1185">Reference proteome</keyword>
<accession>A0ABS3ZXI0</accession>
<name>A0ABS3ZXI0_9BRAD</name>
<proteinExistence type="predicted"/>
<gene>
    <name evidence="1" type="ORF">JWS04_17560</name>
</gene>
<evidence type="ECO:0000313" key="1">
    <source>
        <dbReference type="EMBL" id="MBP0112856.1"/>
    </source>
</evidence>
<dbReference type="RefSeq" id="WP_209295438.1">
    <property type="nucleotide sequence ID" value="NZ_JAGIKT010000038.1"/>
</dbReference>
<evidence type="ECO:0000313" key="2">
    <source>
        <dbReference type="Proteomes" id="UP000669317"/>
    </source>
</evidence>
<organism evidence="1 2">
    <name type="scientific">Bradyrhizobium vignae</name>
    <dbReference type="NCBI Taxonomy" id="1549949"/>
    <lineage>
        <taxon>Bacteria</taxon>
        <taxon>Pseudomonadati</taxon>
        <taxon>Pseudomonadota</taxon>
        <taxon>Alphaproteobacteria</taxon>
        <taxon>Hyphomicrobiales</taxon>
        <taxon>Nitrobacteraceae</taxon>
        <taxon>Bradyrhizobium</taxon>
    </lineage>
</organism>
<protein>
    <submittedName>
        <fullName evidence="1">Uncharacterized protein</fullName>
    </submittedName>
</protein>
<comment type="caution">
    <text evidence="1">The sequence shown here is derived from an EMBL/GenBank/DDBJ whole genome shotgun (WGS) entry which is preliminary data.</text>
</comment>
<reference evidence="1 2" key="1">
    <citation type="submission" date="2021-03" db="EMBL/GenBank/DDBJ databases">
        <title>Genome Sequence of Bradyrhizobium vignae strain ISRA400.</title>
        <authorList>
            <person name="Tisa L.S."/>
            <person name="Svistoonoff S."/>
            <person name="Hocher V."/>
            <person name="Fall S."/>
            <person name="Zaiya A."/>
            <person name="Naing D."/>
            <person name="Niang N."/>
            <person name="Diouf A."/>
            <person name="Dasylva M.C."/>
            <person name="Toure O."/>
            <person name="Gueye M."/>
            <person name="Gully D."/>
            <person name="Tisseyre P."/>
            <person name="Simpson S."/>
            <person name="Morris K."/>
            <person name="Thomas W.K."/>
        </authorList>
    </citation>
    <scope>NUCLEOTIDE SEQUENCE [LARGE SCALE GENOMIC DNA]</scope>
    <source>
        <strain evidence="1 2">ISRA400</strain>
    </source>
</reference>